<feature type="coiled-coil region" evidence="1">
    <location>
        <begin position="39"/>
        <end position="78"/>
    </location>
</feature>
<organism evidence="3 4">
    <name type="scientific">Solea senegalensis</name>
    <name type="common">Senegalese sole</name>
    <dbReference type="NCBI Taxonomy" id="28829"/>
    <lineage>
        <taxon>Eukaryota</taxon>
        <taxon>Metazoa</taxon>
        <taxon>Chordata</taxon>
        <taxon>Craniata</taxon>
        <taxon>Vertebrata</taxon>
        <taxon>Euteleostomi</taxon>
        <taxon>Actinopterygii</taxon>
        <taxon>Neopterygii</taxon>
        <taxon>Teleostei</taxon>
        <taxon>Neoteleostei</taxon>
        <taxon>Acanthomorphata</taxon>
        <taxon>Carangaria</taxon>
        <taxon>Pleuronectiformes</taxon>
        <taxon>Pleuronectoidei</taxon>
        <taxon>Soleidae</taxon>
        <taxon>Solea</taxon>
    </lineage>
</organism>
<dbReference type="AlphaFoldDB" id="A0AAV6S4A1"/>
<evidence type="ECO:0000256" key="1">
    <source>
        <dbReference type="SAM" id="Coils"/>
    </source>
</evidence>
<evidence type="ECO:0000313" key="3">
    <source>
        <dbReference type="EMBL" id="KAG7512241.1"/>
    </source>
</evidence>
<sequence>MPDTRGTAKQANNSSQATLTQSTAKPSSDQVMINVVQAIRELKNELIAKIDQKAEAQSAELRTQIEVLQSEFKKANELAEARCAALEGRVTLLETAASEQSDTITVLEQESIDFETMVISDHCPVVMDISFPDNIAPQRTWRFNPCLLSNQDFVKYISNHIDLFMETNQDPQISKGCLWETLKAYLRGIIISFTASANKKNAKRLLEIEIRICAIDQEHALTPSENLYRERILLQTEYDIIMTERAEDLHRKSRLNYYESGERASKLLSHQLRQSVATSFITEIGLDNGGSTTEQKSINKQFQEFYKNLYKSEAVLSSFWLSVFDGISYVCKKRINPDPIMAIFGAVPEGITLSASQANMGAFVTLLARKLILVNWKSPNAPTHKRWLEEVFAHLKLEKLRYSSQGYTQKFFNVWQRFIDYFSEKCSVSAQNNDNPDA</sequence>
<comment type="caution">
    <text evidence="3">The sequence shown here is derived from an EMBL/GenBank/DDBJ whole genome shotgun (WGS) entry which is preliminary data.</text>
</comment>
<reference evidence="3 4" key="1">
    <citation type="journal article" date="2021" name="Sci. Rep.">
        <title>Chromosome anchoring in Senegalese sole (Solea senegalensis) reveals sex-associated markers and genome rearrangements in flatfish.</title>
        <authorList>
            <person name="Guerrero-Cozar I."/>
            <person name="Gomez-Garrido J."/>
            <person name="Berbel C."/>
            <person name="Martinez-Blanch J.F."/>
            <person name="Alioto T."/>
            <person name="Claros M.G."/>
            <person name="Gagnaire P.A."/>
            <person name="Manchado M."/>
        </authorList>
    </citation>
    <scope>NUCLEOTIDE SEQUENCE [LARGE SCALE GENOMIC DNA]</scope>
    <source>
        <strain evidence="3">Sse05_10M</strain>
    </source>
</reference>
<keyword evidence="4" id="KW-1185">Reference proteome</keyword>
<dbReference type="EMBL" id="JAGKHQ010000007">
    <property type="protein sequence ID" value="KAG7512241.1"/>
    <property type="molecule type" value="Genomic_DNA"/>
</dbReference>
<protein>
    <submittedName>
        <fullName evidence="3">Uncharacterized protein</fullName>
    </submittedName>
</protein>
<dbReference type="Proteomes" id="UP000693946">
    <property type="component" value="Linkage Group LG15"/>
</dbReference>
<name>A0AAV6S4A1_SOLSE</name>
<keyword evidence="1" id="KW-0175">Coiled coil</keyword>
<evidence type="ECO:0000256" key="2">
    <source>
        <dbReference type="SAM" id="MobiDB-lite"/>
    </source>
</evidence>
<feature type="compositionally biased region" description="Polar residues" evidence="2">
    <location>
        <begin position="7"/>
        <end position="25"/>
    </location>
</feature>
<accession>A0AAV6S4A1</accession>
<gene>
    <name evidence="3" type="ORF">JOB18_024128</name>
</gene>
<feature type="region of interest" description="Disordered" evidence="2">
    <location>
        <begin position="1"/>
        <end position="25"/>
    </location>
</feature>
<proteinExistence type="predicted"/>
<evidence type="ECO:0000313" key="4">
    <source>
        <dbReference type="Proteomes" id="UP000693946"/>
    </source>
</evidence>